<dbReference type="HAMAP" id="MF_01886">
    <property type="entry name" value="tRNA_acetyltr_TmcA"/>
    <property type="match status" value="1"/>
</dbReference>
<keyword evidence="5 9" id="KW-0547">Nucleotide-binding</keyword>
<dbReference type="Gene3D" id="3.40.50.11040">
    <property type="match status" value="1"/>
</dbReference>
<dbReference type="InterPro" id="IPR032672">
    <property type="entry name" value="TmcA/NAT10/Kre33"/>
</dbReference>
<dbReference type="SUPFAM" id="SSF55729">
    <property type="entry name" value="Acyl-CoA N-acyltransferases (Nat)"/>
    <property type="match status" value="1"/>
</dbReference>
<keyword evidence="8 9" id="KW-0012">Acyltransferase</keyword>
<feature type="binding site" evidence="9">
    <location>
        <position position="297"/>
    </location>
    <ligand>
        <name>ATP</name>
        <dbReference type="ChEBI" id="CHEBI:30616"/>
    </ligand>
</feature>
<evidence type="ECO:0000256" key="7">
    <source>
        <dbReference type="ARBA" id="ARBA00022884"/>
    </source>
</evidence>
<dbReference type="GO" id="GO:0016746">
    <property type="term" value="F:acyltransferase activity"/>
    <property type="evidence" value="ECO:0007669"/>
    <property type="project" value="UniProtKB-KW"/>
</dbReference>
<evidence type="ECO:0000256" key="1">
    <source>
        <dbReference type="ARBA" id="ARBA00022490"/>
    </source>
</evidence>
<dbReference type="InterPro" id="IPR013562">
    <property type="entry name" value="TmcA/NAT10_N"/>
</dbReference>
<keyword evidence="6 9" id="KW-0067">ATP-binding</keyword>
<evidence type="ECO:0000256" key="2">
    <source>
        <dbReference type="ARBA" id="ARBA00022555"/>
    </source>
</evidence>
<comment type="subcellular location">
    <subcellularLocation>
        <location evidence="9">Cytoplasm</location>
    </subcellularLocation>
</comment>
<dbReference type="InterPro" id="IPR007807">
    <property type="entry name" value="TcmA/NAT10_helicase"/>
</dbReference>
<comment type="catalytic activity">
    <reaction evidence="9">
        <text>cytidine(34) in elongator tRNA(Met) + acetyl-CoA + ATP + H2O = N(4)-acetylcytidine(34) in elongator tRNA(Met) + ADP + phosphate + CoA + H(+)</text>
        <dbReference type="Rhea" id="RHEA:43788"/>
        <dbReference type="Rhea" id="RHEA-COMP:10693"/>
        <dbReference type="Rhea" id="RHEA-COMP:10694"/>
        <dbReference type="ChEBI" id="CHEBI:15377"/>
        <dbReference type="ChEBI" id="CHEBI:15378"/>
        <dbReference type="ChEBI" id="CHEBI:30616"/>
        <dbReference type="ChEBI" id="CHEBI:43474"/>
        <dbReference type="ChEBI" id="CHEBI:57287"/>
        <dbReference type="ChEBI" id="CHEBI:57288"/>
        <dbReference type="ChEBI" id="CHEBI:74900"/>
        <dbReference type="ChEBI" id="CHEBI:82748"/>
        <dbReference type="ChEBI" id="CHEBI:456216"/>
        <dbReference type="EC" id="2.3.1.193"/>
    </reaction>
</comment>
<dbReference type="Pfam" id="PF05127">
    <property type="entry name" value="NAT10_TcmA_helicase"/>
    <property type="match status" value="1"/>
</dbReference>
<comment type="caution">
    <text evidence="9">Lacks conserved residue(s) required for the propagation of feature annotation.</text>
</comment>
<evidence type="ECO:0000256" key="5">
    <source>
        <dbReference type="ARBA" id="ARBA00022741"/>
    </source>
</evidence>
<dbReference type="EMBL" id="JBAJJM010000006">
    <property type="protein sequence ID" value="MEG9475592.1"/>
    <property type="molecule type" value="Genomic_DNA"/>
</dbReference>
<comment type="function">
    <text evidence="9">Catalyzes the formation of N(4)-acetylcytidine (ac(4)C) at the wobble position of tRNA(Met), by using acetyl-CoA as an acetyl donor and ATP (or GTP).</text>
</comment>
<evidence type="ECO:0000256" key="3">
    <source>
        <dbReference type="ARBA" id="ARBA00022679"/>
    </source>
</evidence>
<feature type="domain" description="N-acetyltransferase" evidence="10">
    <location>
        <begin position="344"/>
        <end position="504"/>
    </location>
</feature>
<evidence type="ECO:0000256" key="8">
    <source>
        <dbReference type="ARBA" id="ARBA00023315"/>
    </source>
</evidence>
<dbReference type="SUPFAM" id="SSF52540">
    <property type="entry name" value="P-loop containing nucleoside triphosphate hydrolases"/>
    <property type="match status" value="1"/>
</dbReference>
<protein>
    <recommendedName>
        <fullName evidence="9">tRNA(Met) cytidine acetyltransferase TmcA</fullName>
        <ecNumber evidence="9">2.3.1.193</ecNumber>
    </recommendedName>
</protein>
<evidence type="ECO:0000256" key="6">
    <source>
        <dbReference type="ARBA" id="ARBA00022840"/>
    </source>
</evidence>
<name>A0ABU7ZDV6_9PAST</name>
<dbReference type="PROSITE" id="PS51186">
    <property type="entry name" value="GNAT"/>
    <property type="match status" value="1"/>
</dbReference>
<keyword evidence="2 9" id="KW-0820">tRNA-binding</keyword>
<dbReference type="Proteomes" id="UP001432017">
    <property type="component" value="Unassembled WGS sequence"/>
</dbReference>
<dbReference type="InterPro" id="IPR033442">
    <property type="entry name" value="TmcA_tRNA_bind"/>
</dbReference>
<dbReference type="InterPro" id="IPR027417">
    <property type="entry name" value="P-loop_NTPase"/>
</dbReference>
<dbReference type="InterPro" id="IPR024914">
    <property type="entry name" value="tRNA_acetyltr_TmcA"/>
</dbReference>
<keyword evidence="3 9" id="KW-0808">Transferase</keyword>
<dbReference type="InterPro" id="IPR038321">
    <property type="entry name" value="TmcA_C_sf"/>
</dbReference>
<keyword evidence="1 9" id="KW-0963">Cytoplasm</keyword>
<dbReference type="Gene3D" id="1.20.120.890">
    <property type="entry name" value="tRNA(Met) cytidine acetyltransferase, tail domain"/>
    <property type="match status" value="1"/>
</dbReference>
<feature type="binding site" evidence="9">
    <location>
        <begin position="430"/>
        <end position="432"/>
    </location>
    <ligand>
        <name>acetyl-CoA</name>
        <dbReference type="ChEBI" id="CHEBI:57288"/>
    </ligand>
</feature>
<dbReference type="RefSeq" id="WP_334253952.1">
    <property type="nucleotide sequence ID" value="NZ_JBAJJM010000006.1"/>
</dbReference>
<organism evidence="11 12">
    <name type="scientific">Mannheimia indoligenes</name>
    <dbReference type="NCBI Taxonomy" id="3103145"/>
    <lineage>
        <taxon>Bacteria</taxon>
        <taxon>Pseudomonadati</taxon>
        <taxon>Pseudomonadota</taxon>
        <taxon>Gammaproteobacteria</taxon>
        <taxon>Pasteurellales</taxon>
        <taxon>Pasteurellaceae</taxon>
        <taxon>Mannheimia</taxon>
    </lineage>
</organism>
<dbReference type="Gene3D" id="3.40.630.30">
    <property type="match status" value="1"/>
</dbReference>
<dbReference type="PANTHER" id="PTHR10925:SF5">
    <property type="entry name" value="RNA CYTIDINE ACETYLTRANSFERASE"/>
    <property type="match status" value="1"/>
</dbReference>
<sequence length="622" mass="70922">MRSLVILTNPHTFSLAQQGYFYIPENHSFKAIPFSNAKSILGNEYPFAIYEMRTENGINFHLAAFAILAGTIQENGTLFLLCPQWNNLEHELDFDALRWNENHAIACPNFYQHFKQLVEKFGFEVKADLPELPTTSGQISSKIDKLTEEQQNILQNLPLDNANIHLITAPRGRGKSTLAGLLATELAKQHNVLITARSLSALPSFWRSAVQQIPFFAPDNLIERIKNKSISPNQWLFIDEAASLPLPLLKTLCDYFDKVILITTTQNYEGTGRGFELKLPKMLNKPFKHWTLSQPLRWGENDSLEQFVAELLLLNDDIVGANCNSPLQSTNIANQIAFYNLLATAHYKTTPTDLRRLFDGEQQILYPKYQDNQLIGGIWAVNEGNLDENLTQTIWLGERRPQGNLVAQYLCFQGNLPQACQLRSVRISRIAVKPEWQNQGIGKRLISDFILQNADKKPPLDFISVSFGLTAPLYAFWQSCGFRLVQITPNKEASSGYRSAMMIYPISQQGKQFSQQATQAFARDFALQPFFTEICEELQNFEQFQPLVEISLDERDWQNLTAFANGKRALPAVYISLKRLYLSAPQTLNSLAVFNEHQQKYSKVEIEKYRKIVKTYLKSVNH</sequence>
<accession>A0ABU7ZDV6</accession>
<dbReference type="Pfam" id="PF08351">
    <property type="entry name" value="TmcA_N"/>
    <property type="match status" value="1"/>
</dbReference>
<reference evidence="11" key="1">
    <citation type="submission" date="2023-12" db="EMBL/GenBank/DDBJ databases">
        <title>Mannheima indologenes sp. nov. proposed for Clade V organisms of Mannheimia.</title>
        <authorList>
            <person name="Christensen H."/>
        </authorList>
    </citation>
    <scope>NUCLEOTIDE SEQUENCE</scope>
    <source>
        <strain evidence="11">M14.4</strain>
    </source>
</reference>
<evidence type="ECO:0000256" key="4">
    <source>
        <dbReference type="ARBA" id="ARBA00022694"/>
    </source>
</evidence>
<dbReference type="InterPro" id="IPR016181">
    <property type="entry name" value="Acyl_CoA_acyltransferase"/>
</dbReference>
<dbReference type="Pfam" id="PF13718">
    <property type="entry name" value="GNAT_acetyltr_2"/>
    <property type="match status" value="2"/>
</dbReference>
<dbReference type="PANTHER" id="PTHR10925">
    <property type="entry name" value="N-ACETYLTRANSFERASE 10"/>
    <property type="match status" value="1"/>
</dbReference>
<comment type="similarity">
    <text evidence="9">Belongs to the TmcA family.</text>
</comment>
<evidence type="ECO:0000313" key="11">
    <source>
        <dbReference type="EMBL" id="MEG9475592.1"/>
    </source>
</evidence>
<gene>
    <name evidence="9" type="primary">tmcA</name>
    <name evidence="11" type="ORF">V6W77_04815</name>
</gene>
<keyword evidence="7 9" id="KW-0694">RNA-binding</keyword>
<feature type="binding site" evidence="9">
    <location>
        <position position="150"/>
    </location>
    <ligand>
        <name>ATP</name>
        <dbReference type="ChEBI" id="CHEBI:30616"/>
    </ligand>
</feature>
<evidence type="ECO:0000259" key="10">
    <source>
        <dbReference type="PROSITE" id="PS51186"/>
    </source>
</evidence>
<evidence type="ECO:0000256" key="9">
    <source>
        <dbReference type="HAMAP-Rule" id="MF_01886"/>
    </source>
</evidence>
<evidence type="ECO:0000313" key="12">
    <source>
        <dbReference type="Proteomes" id="UP001432017"/>
    </source>
</evidence>
<dbReference type="EC" id="2.3.1.193" evidence="9"/>
<dbReference type="CDD" id="cd04301">
    <property type="entry name" value="NAT_SF"/>
    <property type="match status" value="1"/>
</dbReference>
<comment type="caution">
    <text evidence="11">The sequence shown here is derived from an EMBL/GenBank/DDBJ whole genome shotgun (WGS) entry which is preliminary data.</text>
</comment>
<keyword evidence="4 9" id="KW-0819">tRNA processing</keyword>
<dbReference type="Gene3D" id="3.40.50.300">
    <property type="entry name" value="P-loop containing nucleotide triphosphate hydrolases"/>
    <property type="match status" value="1"/>
</dbReference>
<dbReference type="InterPro" id="IPR000182">
    <property type="entry name" value="GNAT_dom"/>
</dbReference>
<proteinExistence type="inferred from homology"/>
<dbReference type="Pfam" id="PF17176">
    <property type="entry name" value="tRNA_bind_3"/>
    <property type="match status" value="1"/>
</dbReference>
<keyword evidence="12" id="KW-1185">Reference proteome</keyword>